<dbReference type="GO" id="GO:0008202">
    <property type="term" value="P:steroid metabolic process"/>
    <property type="evidence" value="ECO:0007669"/>
    <property type="project" value="TreeGrafter"/>
</dbReference>
<comment type="caution">
    <text evidence="2">The sequence shown here is derived from an EMBL/GenBank/DDBJ whole genome shotgun (WGS) entry which is preliminary data.</text>
</comment>
<comment type="similarity">
    <text evidence="1">Belongs to the short-chain dehydrogenases/reductases (SDR) family.</text>
</comment>
<feature type="non-terminal residue" evidence="2">
    <location>
        <position position="115"/>
    </location>
</feature>
<evidence type="ECO:0000313" key="2">
    <source>
        <dbReference type="EMBL" id="NWS12300.1"/>
    </source>
</evidence>
<dbReference type="Gene3D" id="3.40.50.720">
    <property type="entry name" value="NAD(P)-binding Rossmann-like Domain"/>
    <property type="match status" value="1"/>
</dbReference>
<protein>
    <submittedName>
        <fullName evidence="2">H17B6 dehydrogenase</fullName>
    </submittedName>
</protein>
<evidence type="ECO:0000313" key="3">
    <source>
        <dbReference type="Proteomes" id="UP000525089"/>
    </source>
</evidence>
<reference evidence="2 3" key="1">
    <citation type="submission" date="2019-09" db="EMBL/GenBank/DDBJ databases">
        <title>Bird 10,000 Genomes (B10K) Project - Family phase.</title>
        <authorList>
            <person name="Zhang G."/>
        </authorList>
    </citation>
    <scope>NUCLEOTIDE SEQUENCE [LARGE SCALE GENOMIC DNA]</scope>
    <source>
        <strain evidence="2">B10K-DU-001-72</strain>
        <tissue evidence="2">Muscle</tissue>
    </source>
</reference>
<keyword evidence="3" id="KW-1185">Reference proteome</keyword>
<dbReference type="PANTHER" id="PTHR43313:SF50">
    <property type="entry name" value="GH26015P"/>
    <property type="match status" value="1"/>
</dbReference>
<dbReference type="GO" id="GO:0016491">
    <property type="term" value="F:oxidoreductase activity"/>
    <property type="evidence" value="ECO:0007669"/>
    <property type="project" value="TreeGrafter"/>
</dbReference>
<feature type="non-terminal residue" evidence="2">
    <location>
        <position position="1"/>
    </location>
</feature>
<proteinExistence type="inferred from homology"/>
<dbReference type="AlphaFoldDB" id="A0A7K5CWC7"/>
<gene>
    <name evidence="2" type="primary">Hsd17b6</name>
    <name evidence="2" type="ORF">PACMIN_R03832</name>
</gene>
<organism evidence="2 3">
    <name type="scientific">Pachyramphus minor</name>
    <dbReference type="NCBI Taxonomy" id="369605"/>
    <lineage>
        <taxon>Eukaryota</taxon>
        <taxon>Metazoa</taxon>
        <taxon>Chordata</taxon>
        <taxon>Craniata</taxon>
        <taxon>Vertebrata</taxon>
        <taxon>Euteleostomi</taxon>
        <taxon>Archelosauria</taxon>
        <taxon>Archosauria</taxon>
        <taxon>Dinosauria</taxon>
        <taxon>Saurischia</taxon>
        <taxon>Theropoda</taxon>
        <taxon>Coelurosauria</taxon>
        <taxon>Aves</taxon>
        <taxon>Neognathae</taxon>
        <taxon>Neoaves</taxon>
        <taxon>Telluraves</taxon>
        <taxon>Australaves</taxon>
        <taxon>Passeriformes</taxon>
        <taxon>Tyrannidae</taxon>
        <taxon>Pachyramphus</taxon>
    </lineage>
</organism>
<sequence length="115" mass="13134">RREMRLFGVQVSIVEPGGFQTAMTDPALLVKDFTHLWEQLPAEVRAAYDQQYPERFAKSTVLARRLSSSRLCPFTDAMTHALLSRCPHSHYATSWDAQLFFLPLSYCPAWLSDAL</sequence>
<dbReference type="Proteomes" id="UP000525089">
    <property type="component" value="Unassembled WGS sequence"/>
</dbReference>
<name>A0A7K5CWC7_9TYRA</name>
<dbReference type="PANTHER" id="PTHR43313">
    <property type="entry name" value="SHORT-CHAIN DEHYDROGENASE/REDUCTASE FAMILY 9C"/>
    <property type="match status" value="1"/>
</dbReference>
<evidence type="ECO:0000256" key="1">
    <source>
        <dbReference type="ARBA" id="ARBA00006484"/>
    </source>
</evidence>
<accession>A0A7K5CWC7</accession>
<dbReference type="EMBL" id="VYXB01002082">
    <property type="protein sequence ID" value="NWS12300.1"/>
    <property type="molecule type" value="Genomic_DNA"/>
</dbReference>